<evidence type="ECO:0000313" key="3">
    <source>
        <dbReference type="EMBL" id="MBB3931092.1"/>
    </source>
</evidence>
<evidence type="ECO:0000256" key="1">
    <source>
        <dbReference type="SAM" id="MobiDB-lite"/>
    </source>
</evidence>
<organism evidence="3 4">
    <name type="scientific">Kaistia hirudinis</name>
    <dbReference type="NCBI Taxonomy" id="1293440"/>
    <lineage>
        <taxon>Bacteria</taxon>
        <taxon>Pseudomonadati</taxon>
        <taxon>Pseudomonadota</taxon>
        <taxon>Alphaproteobacteria</taxon>
        <taxon>Hyphomicrobiales</taxon>
        <taxon>Kaistiaceae</taxon>
        <taxon>Kaistia</taxon>
    </lineage>
</organism>
<feature type="domain" description="YlxR" evidence="2">
    <location>
        <begin position="1"/>
        <end position="61"/>
    </location>
</feature>
<dbReference type="Gene3D" id="3.30.1330.30">
    <property type="match status" value="1"/>
</dbReference>
<dbReference type="PANTHER" id="PTHR34215">
    <property type="entry name" value="BLL0784 PROTEIN"/>
    <property type="match status" value="1"/>
</dbReference>
<evidence type="ECO:0000259" key="2">
    <source>
        <dbReference type="Pfam" id="PF04296"/>
    </source>
</evidence>
<reference evidence="3 4" key="1">
    <citation type="submission" date="2020-08" db="EMBL/GenBank/DDBJ databases">
        <title>Genomic Encyclopedia of Type Strains, Phase IV (KMG-IV): sequencing the most valuable type-strain genomes for metagenomic binning, comparative biology and taxonomic classification.</title>
        <authorList>
            <person name="Goeker M."/>
        </authorList>
    </citation>
    <scope>NUCLEOTIDE SEQUENCE [LARGE SCALE GENOMIC DNA]</scope>
    <source>
        <strain evidence="3 4">DSM 25966</strain>
    </source>
</reference>
<evidence type="ECO:0000313" key="4">
    <source>
        <dbReference type="Proteomes" id="UP000553963"/>
    </source>
</evidence>
<name>A0A840AN95_9HYPH</name>
<sequence>MIRFVLDPEGKVVPDLRRRLPGRGVWVTARREIVAAAERKKVFGRGFKAAAEVEPGLADRVDRLLEAGALQALSFARKAGEIIAGFAKVEQAIARERVVAIVQAEEAGDDGRTKIEAALRRRFGRPDAVPTIRIFTSGQLDLALGRANVIHAALLAGWASENALERVAALARFRGEDGLVGIGDSNPKTDTPEVPETNAPLAAQDPAGLKRPNERYEQ</sequence>
<dbReference type="AlphaFoldDB" id="A0A840AN95"/>
<dbReference type="InterPro" id="IPR037465">
    <property type="entry name" value="YlxR"/>
</dbReference>
<accession>A0A840AN95</accession>
<comment type="caution">
    <text evidence="3">The sequence shown here is derived from an EMBL/GenBank/DDBJ whole genome shotgun (WGS) entry which is preliminary data.</text>
</comment>
<dbReference type="SUPFAM" id="SSF55315">
    <property type="entry name" value="L30e-like"/>
    <property type="match status" value="1"/>
</dbReference>
<dbReference type="Pfam" id="PF04296">
    <property type="entry name" value="YlxR"/>
    <property type="match status" value="1"/>
</dbReference>
<dbReference type="InterPro" id="IPR007393">
    <property type="entry name" value="YlxR_dom"/>
</dbReference>
<dbReference type="InterPro" id="IPR035931">
    <property type="entry name" value="YlxR-like_sf"/>
</dbReference>
<dbReference type="Proteomes" id="UP000553963">
    <property type="component" value="Unassembled WGS sequence"/>
</dbReference>
<proteinExistence type="predicted"/>
<feature type="region of interest" description="Disordered" evidence="1">
    <location>
        <begin position="180"/>
        <end position="218"/>
    </location>
</feature>
<dbReference type="InterPro" id="IPR029064">
    <property type="entry name" value="Ribosomal_eL30-like_sf"/>
</dbReference>
<dbReference type="EMBL" id="JACIDS010000003">
    <property type="protein sequence ID" value="MBB3931092.1"/>
    <property type="molecule type" value="Genomic_DNA"/>
</dbReference>
<dbReference type="Gene3D" id="3.30.1230.10">
    <property type="entry name" value="YlxR-like"/>
    <property type="match status" value="1"/>
</dbReference>
<protein>
    <recommendedName>
        <fullName evidence="2">YlxR domain-containing protein</fullName>
    </recommendedName>
</protein>
<keyword evidence="4" id="KW-1185">Reference proteome</keyword>
<gene>
    <name evidence="3" type="ORF">GGR25_002142</name>
</gene>
<dbReference type="NCBIfam" id="NF006622">
    <property type="entry name" value="PRK09190.1"/>
    <property type="match status" value="1"/>
</dbReference>
<dbReference type="PANTHER" id="PTHR34215:SF1">
    <property type="entry name" value="YLXR DOMAIN-CONTAINING PROTEIN"/>
    <property type="match status" value="1"/>
</dbReference>
<dbReference type="SUPFAM" id="SSF64376">
    <property type="entry name" value="YlxR-like"/>
    <property type="match status" value="1"/>
</dbReference>